<name>A0A382NRS5_9ZZZZ</name>
<protein>
    <submittedName>
        <fullName evidence="1">Uncharacterized protein</fullName>
    </submittedName>
</protein>
<evidence type="ECO:0000313" key="1">
    <source>
        <dbReference type="EMBL" id="SVC63879.1"/>
    </source>
</evidence>
<dbReference type="EMBL" id="UINC01102336">
    <property type="protein sequence ID" value="SVC63879.1"/>
    <property type="molecule type" value="Genomic_DNA"/>
</dbReference>
<feature type="non-terminal residue" evidence="1">
    <location>
        <position position="1"/>
    </location>
</feature>
<organism evidence="1">
    <name type="scientific">marine metagenome</name>
    <dbReference type="NCBI Taxonomy" id="408172"/>
    <lineage>
        <taxon>unclassified sequences</taxon>
        <taxon>metagenomes</taxon>
        <taxon>ecological metagenomes</taxon>
    </lineage>
</organism>
<accession>A0A382NRS5</accession>
<reference evidence="1" key="1">
    <citation type="submission" date="2018-05" db="EMBL/GenBank/DDBJ databases">
        <authorList>
            <person name="Lanie J.A."/>
            <person name="Ng W.-L."/>
            <person name="Kazmierczak K.M."/>
            <person name="Andrzejewski T.M."/>
            <person name="Davidsen T.M."/>
            <person name="Wayne K.J."/>
            <person name="Tettelin H."/>
            <person name="Glass J.I."/>
            <person name="Rusch D."/>
            <person name="Podicherti R."/>
            <person name="Tsui H.-C.T."/>
            <person name="Winkler M.E."/>
        </authorList>
    </citation>
    <scope>NUCLEOTIDE SEQUENCE</scope>
</reference>
<dbReference type="AlphaFoldDB" id="A0A382NRS5"/>
<proteinExistence type="predicted"/>
<gene>
    <name evidence="1" type="ORF">METZ01_LOCUS316733</name>
</gene>
<sequence length="218" mass="25725">KEAFSLNTKELNKMHKFKSKRGGALIEVKNKDKILGLFTLSLAKSNFLELGDLMKLEKTFPRESYAKAMKEACIFSIKEKKKKGVYSYPNRYGINLEKMAGFKEYSFYVKRVSFVLFNNTFLLPIEIYQRRIHICKTFFKQRIFRRNLKLLPTRLSKFKLSIFQKDPKPSEIKKEESVKLGFLYEFIPSKNYGDPFMVFEDTKFDLKDIGFEFCDNSA</sequence>